<dbReference type="Proteomes" id="UP001247754">
    <property type="component" value="Unassembled WGS sequence"/>
</dbReference>
<dbReference type="InterPro" id="IPR006977">
    <property type="entry name" value="Yip1_dom"/>
</dbReference>
<evidence type="ECO:0000256" key="4">
    <source>
        <dbReference type="ARBA" id="ARBA00023136"/>
    </source>
</evidence>
<protein>
    <submittedName>
        <fullName evidence="7">YIP1 family protein</fullName>
    </submittedName>
</protein>
<comment type="caution">
    <text evidence="7">The sequence shown here is derived from an EMBL/GenBank/DDBJ whole genome shotgun (WGS) entry which is preliminary data.</text>
</comment>
<keyword evidence="3 5" id="KW-1133">Transmembrane helix</keyword>
<evidence type="ECO:0000259" key="6">
    <source>
        <dbReference type="Pfam" id="PF04893"/>
    </source>
</evidence>
<evidence type="ECO:0000313" key="8">
    <source>
        <dbReference type="Proteomes" id="UP001247754"/>
    </source>
</evidence>
<organism evidence="7 8">
    <name type="scientific">Ruixingdingia sedimenti</name>
    <dbReference type="NCBI Taxonomy" id="3073604"/>
    <lineage>
        <taxon>Bacteria</taxon>
        <taxon>Pseudomonadati</taxon>
        <taxon>Pseudomonadota</taxon>
        <taxon>Alphaproteobacteria</taxon>
        <taxon>Rhodobacterales</taxon>
        <taxon>Paracoccaceae</taxon>
        <taxon>Ruixingdingia</taxon>
    </lineage>
</organism>
<feature type="domain" description="Yip1" evidence="6">
    <location>
        <begin position="12"/>
        <end position="159"/>
    </location>
</feature>
<keyword evidence="4 5" id="KW-0472">Membrane</keyword>
<comment type="subcellular location">
    <subcellularLocation>
        <location evidence="1">Membrane</location>
        <topology evidence="1">Multi-pass membrane protein</topology>
    </subcellularLocation>
</comment>
<feature type="transmembrane region" description="Helical" evidence="5">
    <location>
        <begin position="133"/>
        <end position="154"/>
    </location>
</feature>
<sequence length="166" mass="17371">MSVAARILTTYRDPRGVMRAHLAEGVREDRALAVLMAACLLIFVAQWPGLARAAHLDPSTPLDARLGGALMSTMFLFPLFAYLLAALSHLAARAFGGRGSGFGARLALFWSLLAVSPLMLFQGLVAGFVGPGAAQIVVGLAVGAVFLFLWLSALAEAGRAGQPQGH</sequence>
<evidence type="ECO:0000256" key="1">
    <source>
        <dbReference type="ARBA" id="ARBA00004141"/>
    </source>
</evidence>
<dbReference type="EMBL" id="JAVKPH010000027">
    <property type="protein sequence ID" value="MDR5654495.1"/>
    <property type="molecule type" value="Genomic_DNA"/>
</dbReference>
<dbReference type="Pfam" id="PF04893">
    <property type="entry name" value="Yip1"/>
    <property type="match status" value="1"/>
</dbReference>
<reference evidence="7 8" key="1">
    <citation type="submission" date="2023-09" db="EMBL/GenBank/DDBJ databases">
        <title>Xinfangfangia sedmenti sp. nov., isolated the sedment.</title>
        <authorList>
            <person name="Xu L."/>
        </authorList>
    </citation>
    <scope>NUCLEOTIDE SEQUENCE [LARGE SCALE GENOMIC DNA]</scope>
    <source>
        <strain evidence="7 8">LG-4</strain>
    </source>
</reference>
<feature type="transmembrane region" description="Helical" evidence="5">
    <location>
        <begin position="69"/>
        <end position="90"/>
    </location>
</feature>
<evidence type="ECO:0000256" key="3">
    <source>
        <dbReference type="ARBA" id="ARBA00022989"/>
    </source>
</evidence>
<proteinExistence type="predicted"/>
<keyword evidence="8" id="KW-1185">Reference proteome</keyword>
<gene>
    <name evidence="7" type="ORF">RGD00_17935</name>
</gene>
<evidence type="ECO:0000256" key="5">
    <source>
        <dbReference type="SAM" id="Phobius"/>
    </source>
</evidence>
<dbReference type="RefSeq" id="WP_310458653.1">
    <property type="nucleotide sequence ID" value="NZ_JAVKPH010000027.1"/>
</dbReference>
<accession>A0ABU1FC57</accession>
<evidence type="ECO:0000256" key="2">
    <source>
        <dbReference type="ARBA" id="ARBA00022692"/>
    </source>
</evidence>
<name>A0ABU1FC57_9RHOB</name>
<feature type="transmembrane region" description="Helical" evidence="5">
    <location>
        <begin position="102"/>
        <end position="121"/>
    </location>
</feature>
<keyword evidence="2 5" id="KW-0812">Transmembrane</keyword>
<evidence type="ECO:0000313" key="7">
    <source>
        <dbReference type="EMBL" id="MDR5654495.1"/>
    </source>
</evidence>